<keyword evidence="2" id="KW-0813">Transport</keyword>
<organism evidence="8 9">
    <name type="scientific">Papiliotrema laurentii</name>
    <name type="common">Cryptococcus laurentii</name>
    <dbReference type="NCBI Taxonomy" id="5418"/>
    <lineage>
        <taxon>Eukaryota</taxon>
        <taxon>Fungi</taxon>
        <taxon>Dikarya</taxon>
        <taxon>Basidiomycota</taxon>
        <taxon>Agaricomycotina</taxon>
        <taxon>Tremellomycetes</taxon>
        <taxon>Tremellales</taxon>
        <taxon>Rhynchogastremaceae</taxon>
        <taxon>Papiliotrema</taxon>
    </lineage>
</organism>
<dbReference type="GO" id="GO:0000329">
    <property type="term" value="C:fungal-type vacuole membrane"/>
    <property type="evidence" value="ECO:0007669"/>
    <property type="project" value="TreeGrafter"/>
</dbReference>
<feature type="transmembrane region" description="Helical" evidence="6">
    <location>
        <begin position="308"/>
        <end position="330"/>
    </location>
</feature>
<accession>A0AAD9FSL4</accession>
<evidence type="ECO:0000313" key="9">
    <source>
        <dbReference type="Proteomes" id="UP001182556"/>
    </source>
</evidence>
<dbReference type="Pfam" id="PF07690">
    <property type="entry name" value="MFS_1"/>
    <property type="match status" value="1"/>
</dbReference>
<evidence type="ECO:0000256" key="6">
    <source>
        <dbReference type="SAM" id="Phobius"/>
    </source>
</evidence>
<feature type="transmembrane region" description="Helical" evidence="6">
    <location>
        <begin position="196"/>
        <end position="219"/>
    </location>
</feature>
<evidence type="ECO:0000256" key="3">
    <source>
        <dbReference type="ARBA" id="ARBA00022692"/>
    </source>
</evidence>
<evidence type="ECO:0000256" key="2">
    <source>
        <dbReference type="ARBA" id="ARBA00022448"/>
    </source>
</evidence>
<feature type="transmembrane region" description="Helical" evidence="6">
    <location>
        <begin position="351"/>
        <end position="375"/>
    </location>
</feature>
<keyword evidence="5 6" id="KW-0472">Membrane</keyword>
<comment type="caution">
    <text evidence="8">The sequence shown here is derived from an EMBL/GenBank/DDBJ whole genome shotgun (WGS) entry which is preliminary data.</text>
</comment>
<dbReference type="AlphaFoldDB" id="A0AAD9FSL4"/>
<feature type="transmembrane region" description="Helical" evidence="6">
    <location>
        <begin position="164"/>
        <end position="184"/>
    </location>
</feature>
<keyword evidence="3 6" id="KW-0812">Transmembrane</keyword>
<feature type="transmembrane region" description="Helical" evidence="6">
    <location>
        <begin position="415"/>
        <end position="433"/>
    </location>
</feature>
<sequence>MVRKAKGLAAVAEDAAPAGVAEGAAPVDERSPLIARSASPSYSAVPRGEDVDARLESNKHFNLAGLGERTFWVLMSALYVCSFLVAFDGLVVATLLGSISSSFQATNLASWLGTSYMLSVCCFTPIYGRLCNIIGRQASMLIALAIFGTGNLLCAIAPSMHFLILARAIAGMGGGGMSTVGSTITSDLVPIHLRGIFQGLGNVAFGLGTGLGAPIGGIMNDYLGWRWAFGFQIPIFIIAGLAVWFNVRYTVPSNPASGSATPVAKQTPFQLIKRIDWVGTILLAAWVGAALVAVSLNTNSTTVDAYPWTSPTILGLFGASAVLFVVFLFVELKWAAEPVMPFELLHRRTPMAVALNNFILSVSLFGCMYSVPLYYTAVRQMSASFAGAHLIPNAMCSMVGSLASGVYVRQTGKYYWLNFWSGVVGIVSAWLMYTWDVDTPSWQLWVGFVPMSFSLGAVTTLTIVGLVADVGRDHIAVATSLSYVSRTLGQVLGVALSGALLQVVLQRELSARITGEGAKELIAAIRESSSSIRTLPPHLKASAIISYQKGLQAVFFAAIFLNIAETLVGLGMRNVDLKPTSTKKTDEEEGDDE</sequence>
<dbReference type="PANTHER" id="PTHR23501:SF191">
    <property type="entry name" value="VACUOLAR BASIC AMINO ACID TRANSPORTER 4"/>
    <property type="match status" value="1"/>
</dbReference>
<dbReference type="GO" id="GO:0005886">
    <property type="term" value="C:plasma membrane"/>
    <property type="evidence" value="ECO:0007669"/>
    <property type="project" value="TreeGrafter"/>
</dbReference>
<dbReference type="Proteomes" id="UP001182556">
    <property type="component" value="Unassembled WGS sequence"/>
</dbReference>
<dbReference type="InterPro" id="IPR036259">
    <property type="entry name" value="MFS_trans_sf"/>
</dbReference>
<dbReference type="PANTHER" id="PTHR23501">
    <property type="entry name" value="MAJOR FACILITATOR SUPERFAMILY"/>
    <property type="match status" value="1"/>
</dbReference>
<gene>
    <name evidence="8" type="ORF">DB88DRAFT_523281</name>
</gene>
<name>A0AAD9FSL4_PAPLA</name>
<dbReference type="Gene3D" id="1.20.1250.20">
    <property type="entry name" value="MFS general substrate transporter like domains"/>
    <property type="match status" value="2"/>
</dbReference>
<dbReference type="InterPro" id="IPR020846">
    <property type="entry name" value="MFS_dom"/>
</dbReference>
<feature type="transmembrane region" description="Helical" evidence="6">
    <location>
        <begin position="108"/>
        <end position="128"/>
    </location>
</feature>
<proteinExistence type="predicted"/>
<feature type="transmembrane region" description="Helical" evidence="6">
    <location>
        <begin position="553"/>
        <end position="572"/>
    </location>
</feature>
<keyword evidence="9" id="KW-1185">Reference proteome</keyword>
<feature type="transmembrane region" description="Helical" evidence="6">
    <location>
        <begin position="140"/>
        <end position="158"/>
    </location>
</feature>
<evidence type="ECO:0000256" key="5">
    <source>
        <dbReference type="ARBA" id="ARBA00023136"/>
    </source>
</evidence>
<evidence type="ECO:0000256" key="4">
    <source>
        <dbReference type="ARBA" id="ARBA00022989"/>
    </source>
</evidence>
<protein>
    <submittedName>
        <fullName evidence="8">Transporter</fullName>
    </submittedName>
</protein>
<evidence type="ECO:0000313" key="8">
    <source>
        <dbReference type="EMBL" id="KAK1925412.1"/>
    </source>
</evidence>
<comment type="subcellular location">
    <subcellularLocation>
        <location evidence="1">Endomembrane system</location>
        <topology evidence="1">Multi-pass membrane protein</topology>
    </subcellularLocation>
</comment>
<dbReference type="GO" id="GO:0015174">
    <property type="term" value="F:basic amino acid transmembrane transporter activity"/>
    <property type="evidence" value="ECO:0007669"/>
    <property type="project" value="TreeGrafter"/>
</dbReference>
<dbReference type="InterPro" id="IPR011701">
    <property type="entry name" value="MFS"/>
</dbReference>
<feature type="transmembrane region" description="Helical" evidence="6">
    <location>
        <begin position="71"/>
        <end position="96"/>
    </location>
</feature>
<feature type="transmembrane region" description="Helical" evidence="6">
    <location>
        <begin position="387"/>
        <end position="408"/>
    </location>
</feature>
<dbReference type="EMBL" id="JAODAN010000003">
    <property type="protein sequence ID" value="KAK1925412.1"/>
    <property type="molecule type" value="Genomic_DNA"/>
</dbReference>
<feature type="domain" description="Major facilitator superfamily (MFS) profile" evidence="7">
    <location>
        <begin position="74"/>
        <end position="576"/>
    </location>
</feature>
<dbReference type="PROSITE" id="PS50850">
    <property type="entry name" value="MFS"/>
    <property type="match status" value="1"/>
</dbReference>
<evidence type="ECO:0000259" key="7">
    <source>
        <dbReference type="PROSITE" id="PS50850"/>
    </source>
</evidence>
<dbReference type="GO" id="GO:0012505">
    <property type="term" value="C:endomembrane system"/>
    <property type="evidence" value="ECO:0007669"/>
    <property type="project" value="UniProtKB-SubCell"/>
</dbReference>
<feature type="transmembrane region" description="Helical" evidence="6">
    <location>
        <begin position="225"/>
        <end position="247"/>
    </location>
</feature>
<evidence type="ECO:0000256" key="1">
    <source>
        <dbReference type="ARBA" id="ARBA00004127"/>
    </source>
</evidence>
<feature type="transmembrane region" description="Helical" evidence="6">
    <location>
        <begin position="275"/>
        <end position="296"/>
    </location>
</feature>
<dbReference type="SUPFAM" id="SSF103473">
    <property type="entry name" value="MFS general substrate transporter"/>
    <property type="match status" value="2"/>
</dbReference>
<feature type="transmembrane region" description="Helical" evidence="6">
    <location>
        <begin position="445"/>
        <end position="468"/>
    </location>
</feature>
<reference evidence="8" key="1">
    <citation type="submission" date="2023-02" db="EMBL/GenBank/DDBJ databases">
        <title>Identification and recombinant expression of a fungal hydrolase from Papiliotrema laurentii that hydrolyzes apple cutin and clears colloidal polyester polyurethane.</title>
        <authorList>
            <consortium name="DOE Joint Genome Institute"/>
            <person name="Roman V.A."/>
            <person name="Bojanowski C."/>
            <person name="Crable B.R."/>
            <person name="Wagner D.N."/>
            <person name="Hung C.S."/>
            <person name="Nadeau L.J."/>
            <person name="Schratz L."/>
            <person name="Haridas S."/>
            <person name="Pangilinan J."/>
            <person name="Lipzen A."/>
            <person name="Na H."/>
            <person name="Yan M."/>
            <person name="Ng V."/>
            <person name="Grigoriev I.V."/>
            <person name="Spatafora J.W."/>
            <person name="Barlow D."/>
            <person name="Biffinger J."/>
            <person name="Kelley-Loughnane N."/>
            <person name="Varaljay V.A."/>
            <person name="Crookes-Goodson W.J."/>
        </authorList>
    </citation>
    <scope>NUCLEOTIDE SEQUENCE</scope>
    <source>
        <strain evidence="8">5307AH</strain>
    </source>
</reference>
<keyword evidence="4 6" id="KW-1133">Transmembrane helix</keyword>